<accession>A0A1C6UK22</accession>
<dbReference type="STRING" id="227316.GA0070604_2945"/>
<dbReference type="GO" id="GO:0003677">
    <property type="term" value="F:DNA binding"/>
    <property type="evidence" value="ECO:0007669"/>
    <property type="project" value="UniProtKB-KW"/>
</dbReference>
<evidence type="ECO:0000256" key="4">
    <source>
        <dbReference type="SAM" id="MobiDB-lite"/>
    </source>
</evidence>
<proteinExistence type="predicted"/>
<dbReference type="Pfam" id="PF00392">
    <property type="entry name" value="GntR"/>
    <property type="match status" value="1"/>
</dbReference>
<evidence type="ECO:0000256" key="3">
    <source>
        <dbReference type="ARBA" id="ARBA00023163"/>
    </source>
</evidence>
<dbReference type="PANTHER" id="PTHR43537">
    <property type="entry name" value="TRANSCRIPTIONAL REGULATOR, GNTR FAMILY"/>
    <property type="match status" value="1"/>
</dbReference>
<dbReference type="Gene3D" id="1.20.120.530">
    <property type="entry name" value="GntR ligand-binding domain-like"/>
    <property type="match status" value="1"/>
</dbReference>
<dbReference type="PROSITE" id="PS50949">
    <property type="entry name" value="HTH_GNTR"/>
    <property type="match status" value="1"/>
</dbReference>
<dbReference type="AlphaFoldDB" id="A0A1C6UK22"/>
<dbReference type="CDD" id="cd07377">
    <property type="entry name" value="WHTH_GntR"/>
    <property type="match status" value="1"/>
</dbReference>
<evidence type="ECO:0000256" key="2">
    <source>
        <dbReference type="ARBA" id="ARBA00023125"/>
    </source>
</evidence>
<dbReference type="PANTHER" id="PTHR43537:SF41">
    <property type="entry name" value="TRANSCRIPTIONAL REGULATORY PROTEIN"/>
    <property type="match status" value="1"/>
</dbReference>
<keyword evidence="7" id="KW-1185">Reference proteome</keyword>
<organism evidence="6 7">
    <name type="scientific">Micromonospora eburnea</name>
    <dbReference type="NCBI Taxonomy" id="227316"/>
    <lineage>
        <taxon>Bacteria</taxon>
        <taxon>Bacillati</taxon>
        <taxon>Actinomycetota</taxon>
        <taxon>Actinomycetes</taxon>
        <taxon>Micromonosporales</taxon>
        <taxon>Micromonosporaceae</taxon>
        <taxon>Micromonospora</taxon>
    </lineage>
</organism>
<dbReference type="RefSeq" id="WP_208602057.1">
    <property type="nucleotide sequence ID" value="NZ_FMHY01000002.1"/>
</dbReference>
<keyword evidence="3" id="KW-0804">Transcription</keyword>
<name>A0A1C6UK22_9ACTN</name>
<keyword evidence="2" id="KW-0238">DNA-binding</keyword>
<dbReference type="SMART" id="SM00895">
    <property type="entry name" value="FCD"/>
    <property type="match status" value="1"/>
</dbReference>
<sequence>MATTNRRTAPSDAGDGGRAGAGGADGQHRTLADSATAILHEAILSGRLPAGTPLRLNEMADLLGMSMSPVRESIRRLAALGLVEVVQHKGAWVMPLTIEDAVDTHEARIAMETALIERAATRFTAGDARRAEAALDEHIAASARGDATAARRAHTDFHFTIYRAAGSRWLLRGLEPVWENSERYRFATVTPAGQNEERVREHRAILDACVAGDVAAAVAAVQVHIRHAADRVIGKMDSDAAAPTTDREPGHVPAGG</sequence>
<dbReference type="InterPro" id="IPR036390">
    <property type="entry name" value="WH_DNA-bd_sf"/>
</dbReference>
<feature type="compositionally biased region" description="Gly residues" evidence="4">
    <location>
        <begin position="14"/>
        <end position="25"/>
    </location>
</feature>
<dbReference type="SUPFAM" id="SSF46785">
    <property type="entry name" value="Winged helix' DNA-binding domain"/>
    <property type="match status" value="1"/>
</dbReference>
<dbReference type="SMART" id="SM00345">
    <property type="entry name" value="HTH_GNTR"/>
    <property type="match status" value="1"/>
</dbReference>
<dbReference type="InterPro" id="IPR008920">
    <property type="entry name" value="TF_FadR/GntR_C"/>
</dbReference>
<gene>
    <name evidence="6" type="ORF">GA0070604_2945</name>
</gene>
<evidence type="ECO:0000259" key="5">
    <source>
        <dbReference type="PROSITE" id="PS50949"/>
    </source>
</evidence>
<feature type="region of interest" description="Disordered" evidence="4">
    <location>
        <begin position="1"/>
        <end position="28"/>
    </location>
</feature>
<dbReference type="Gene3D" id="1.10.10.10">
    <property type="entry name" value="Winged helix-like DNA-binding domain superfamily/Winged helix DNA-binding domain"/>
    <property type="match status" value="1"/>
</dbReference>
<dbReference type="Proteomes" id="UP000199696">
    <property type="component" value="Unassembled WGS sequence"/>
</dbReference>
<evidence type="ECO:0000313" key="6">
    <source>
        <dbReference type="EMBL" id="SCL54203.1"/>
    </source>
</evidence>
<protein>
    <submittedName>
        <fullName evidence="6">Transcriptional regulator, GntR family</fullName>
    </submittedName>
</protein>
<dbReference type="EMBL" id="FMHY01000002">
    <property type="protein sequence ID" value="SCL54203.1"/>
    <property type="molecule type" value="Genomic_DNA"/>
</dbReference>
<dbReference type="GO" id="GO:0003700">
    <property type="term" value="F:DNA-binding transcription factor activity"/>
    <property type="evidence" value="ECO:0007669"/>
    <property type="project" value="InterPro"/>
</dbReference>
<keyword evidence="1" id="KW-0805">Transcription regulation</keyword>
<reference evidence="7" key="1">
    <citation type="submission" date="2016-06" db="EMBL/GenBank/DDBJ databases">
        <authorList>
            <person name="Varghese N."/>
            <person name="Submissions Spin"/>
        </authorList>
    </citation>
    <scope>NUCLEOTIDE SEQUENCE [LARGE SCALE GENOMIC DNA]</scope>
    <source>
        <strain evidence="7">DSM 44814</strain>
    </source>
</reference>
<dbReference type="InterPro" id="IPR000524">
    <property type="entry name" value="Tscrpt_reg_HTH_GntR"/>
</dbReference>
<dbReference type="InterPro" id="IPR011711">
    <property type="entry name" value="GntR_C"/>
</dbReference>
<dbReference type="Pfam" id="PF07729">
    <property type="entry name" value="FCD"/>
    <property type="match status" value="1"/>
</dbReference>
<dbReference type="SUPFAM" id="SSF48008">
    <property type="entry name" value="GntR ligand-binding domain-like"/>
    <property type="match status" value="1"/>
</dbReference>
<dbReference type="InterPro" id="IPR036388">
    <property type="entry name" value="WH-like_DNA-bd_sf"/>
</dbReference>
<feature type="region of interest" description="Disordered" evidence="4">
    <location>
        <begin position="236"/>
        <end position="256"/>
    </location>
</feature>
<evidence type="ECO:0000256" key="1">
    <source>
        <dbReference type="ARBA" id="ARBA00023015"/>
    </source>
</evidence>
<evidence type="ECO:0000313" key="7">
    <source>
        <dbReference type="Proteomes" id="UP000199696"/>
    </source>
</evidence>
<feature type="domain" description="HTH gntR-type" evidence="5">
    <location>
        <begin position="29"/>
        <end position="96"/>
    </location>
</feature>